<reference evidence="1 2" key="1">
    <citation type="journal article" date="1979" name="Int. J. Syst. Evol. Microbiol.">
        <title>Bacillus globisporus subsp. marinus subsp. nov.</title>
        <authorList>
            <person name="Liu H."/>
        </authorList>
    </citation>
    <scope>NUCLEOTIDE SEQUENCE [LARGE SCALE GENOMIC DNA]</scope>
    <source>
        <strain evidence="1 2">DSM 1297</strain>
    </source>
</reference>
<name>A0ABV3Q493_9BACL</name>
<comment type="caution">
    <text evidence="1">The sequence shown here is derived from an EMBL/GenBank/DDBJ whole genome shotgun (WGS) entry which is preliminary data.</text>
</comment>
<dbReference type="EMBL" id="JBFMIA010000006">
    <property type="protein sequence ID" value="MEW9501936.1"/>
    <property type="molecule type" value="Genomic_DNA"/>
</dbReference>
<dbReference type="Pfam" id="PF10612">
    <property type="entry name" value="Spore-coat_CotZ"/>
    <property type="match status" value="1"/>
</dbReference>
<accession>A0ABV3Q493</accession>
<evidence type="ECO:0000313" key="2">
    <source>
        <dbReference type="Proteomes" id="UP001556040"/>
    </source>
</evidence>
<sequence length="147" mass="16966">MMIEDKYEERKEDESVCCVRSTLKSIDEIQNKANLPVLKDVLPETIPIVLYSYSTLERYYAYGITSTPECPLKTCFFRIEKLNKSDVCLSLLRPADEEGNYIDTICIPHRLEKTNLKVTLPINNFCAVQCISPKLVNRRVLIVEQKC</sequence>
<keyword evidence="1" id="KW-0167">Capsid protein</keyword>
<keyword evidence="1" id="KW-0946">Virion</keyword>
<proteinExistence type="predicted"/>
<protein>
    <submittedName>
        <fullName evidence="1">CotY/CotZ family spore coat protein</fullName>
    </submittedName>
</protein>
<gene>
    <name evidence="1" type="ORF">AB1471_08995</name>
</gene>
<keyword evidence="2" id="KW-1185">Reference proteome</keyword>
<dbReference type="InterPro" id="IPR019593">
    <property type="entry name" value="Spore_coat_protein_Z/Y"/>
</dbReference>
<dbReference type="Proteomes" id="UP001556040">
    <property type="component" value="Unassembled WGS sequence"/>
</dbReference>
<organism evidence="1 2">
    <name type="scientific">Jeotgalibacillus marinus</name>
    <dbReference type="NCBI Taxonomy" id="86667"/>
    <lineage>
        <taxon>Bacteria</taxon>
        <taxon>Bacillati</taxon>
        <taxon>Bacillota</taxon>
        <taxon>Bacilli</taxon>
        <taxon>Bacillales</taxon>
        <taxon>Caryophanaceae</taxon>
        <taxon>Jeotgalibacillus</taxon>
    </lineage>
</organism>
<dbReference type="RefSeq" id="WP_367779424.1">
    <property type="nucleotide sequence ID" value="NZ_JBFMIA010000006.1"/>
</dbReference>
<evidence type="ECO:0000313" key="1">
    <source>
        <dbReference type="EMBL" id="MEW9501936.1"/>
    </source>
</evidence>